<dbReference type="EMBL" id="HBUE01029904">
    <property type="protein sequence ID" value="CAG6456046.1"/>
    <property type="molecule type" value="Transcribed_RNA"/>
</dbReference>
<keyword evidence="2" id="KW-0732">Signal</keyword>
<dbReference type="AlphaFoldDB" id="A0A8D8AF82"/>
<evidence type="ECO:0000256" key="2">
    <source>
        <dbReference type="SAM" id="SignalP"/>
    </source>
</evidence>
<accession>A0A8D8AF82</accession>
<name>A0A8D8AF82_CULPI</name>
<feature type="chain" id="PRO_5034275803" evidence="2">
    <location>
        <begin position="31"/>
        <end position="131"/>
    </location>
</feature>
<organism evidence="3">
    <name type="scientific">Culex pipiens</name>
    <name type="common">House mosquito</name>
    <dbReference type="NCBI Taxonomy" id="7175"/>
    <lineage>
        <taxon>Eukaryota</taxon>
        <taxon>Metazoa</taxon>
        <taxon>Ecdysozoa</taxon>
        <taxon>Arthropoda</taxon>
        <taxon>Hexapoda</taxon>
        <taxon>Insecta</taxon>
        <taxon>Pterygota</taxon>
        <taxon>Neoptera</taxon>
        <taxon>Endopterygota</taxon>
        <taxon>Diptera</taxon>
        <taxon>Nematocera</taxon>
        <taxon>Culicoidea</taxon>
        <taxon>Culicidae</taxon>
        <taxon>Culicinae</taxon>
        <taxon>Culicini</taxon>
        <taxon>Culex</taxon>
        <taxon>Culex</taxon>
    </lineage>
</organism>
<reference evidence="3" key="1">
    <citation type="submission" date="2021-05" db="EMBL/GenBank/DDBJ databases">
        <authorList>
            <person name="Alioto T."/>
            <person name="Alioto T."/>
            <person name="Gomez Garrido J."/>
        </authorList>
    </citation>
    <scope>NUCLEOTIDE SEQUENCE</scope>
</reference>
<evidence type="ECO:0000313" key="3">
    <source>
        <dbReference type="EMBL" id="CAG6456046.1"/>
    </source>
</evidence>
<feature type="signal peptide" evidence="2">
    <location>
        <begin position="1"/>
        <end position="30"/>
    </location>
</feature>
<protein>
    <submittedName>
        <fullName evidence="3">(northern house mosquito) hypothetical protein</fullName>
    </submittedName>
</protein>
<sequence length="131" mass="14670">MLSRWRSSCGLKMLLLWHLRWYMLQQYTQALRLSGEPVLLHTMHILFSKSASTSLLPSAVPVTTRAAAAAAPDPELDDDEPDPPPFTLPAPVRSAISSKCLRFLTPRVAGGEYRIGRLFTLRRAMWLSCCS</sequence>
<proteinExistence type="predicted"/>
<feature type="region of interest" description="Disordered" evidence="1">
    <location>
        <begin position="66"/>
        <end position="90"/>
    </location>
</feature>
<evidence type="ECO:0000256" key="1">
    <source>
        <dbReference type="SAM" id="MobiDB-lite"/>
    </source>
</evidence>